<feature type="compositionally biased region" description="Low complexity" evidence="1">
    <location>
        <begin position="74"/>
        <end position="87"/>
    </location>
</feature>
<feature type="transmembrane region" description="Helical" evidence="2">
    <location>
        <begin position="288"/>
        <end position="311"/>
    </location>
</feature>
<proteinExistence type="predicted"/>
<protein>
    <submittedName>
        <fullName evidence="4">Zinc-ribbon domain-containing protein</fullName>
    </submittedName>
</protein>
<gene>
    <name evidence="4" type="ORF">F1C09_07425</name>
</gene>
<evidence type="ECO:0000313" key="5">
    <source>
        <dbReference type="Proteomes" id="UP000324504"/>
    </source>
</evidence>
<comment type="caution">
    <text evidence="4">The sequence shown here is derived from an EMBL/GenBank/DDBJ whole genome shotgun (WGS) entry which is preliminary data.</text>
</comment>
<name>A0A5M9Z1Q8_9LACO</name>
<dbReference type="EMBL" id="VUAV01000044">
    <property type="protein sequence ID" value="KAA8812173.1"/>
    <property type="molecule type" value="Genomic_DNA"/>
</dbReference>
<evidence type="ECO:0000256" key="2">
    <source>
        <dbReference type="SAM" id="Phobius"/>
    </source>
</evidence>
<feature type="transmembrane region" description="Helical" evidence="2">
    <location>
        <begin position="138"/>
        <end position="158"/>
    </location>
</feature>
<keyword evidence="2" id="KW-1133">Transmembrane helix</keyword>
<dbReference type="AlphaFoldDB" id="A0A5M9Z1Q8"/>
<evidence type="ECO:0000313" key="4">
    <source>
        <dbReference type="EMBL" id="KAA8812173.1"/>
    </source>
</evidence>
<feature type="transmembrane region" description="Helical" evidence="2">
    <location>
        <begin position="225"/>
        <end position="246"/>
    </location>
</feature>
<feature type="transmembrane region" description="Helical" evidence="2">
    <location>
        <begin position="252"/>
        <end position="276"/>
    </location>
</feature>
<feature type="transmembrane region" description="Helical" evidence="2">
    <location>
        <begin position="178"/>
        <end position="204"/>
    </location>
</feature>
<dbReference type="InterPro" id="IPR059113">
    <property type="entry name" value="Znf_ribbon"/>
</dbReference>
<sequence>MRVSKKIYILEEKLMKTCPNCGSKMDVDVNFCTNCGTDIRNVPVDSTMNSQEVKPEPEVQPEQPVMQTRREQHSANQSDNSSSAQNNVTQQTKSAQQTSNTQQPAFDSEAVKAHAANMWQWFVTSWKHPFADQNGERWYGWVTLLVEDVLIGLGLFIGEQRATGAVDSMLGNSNLMSGSANFTFGTVIEIILFLALAEAAWILAAHLTYKVIYGKSKDFLELTNHVVQTSNLSAIFIVVYFVFMALMGPAGIVISTIMLWLATIFFSMALTVVVLGDQNPIHDKFYGYFLFIALQFITGVILFLIIGGTIFSQIGSSIPGL</sequence>
<accession>A0A5M9Z1Q8</accession>
<feature type="compositionally biased region" description="Polar residues" evidence="1">
    <location>
        <begin position="88"/>
        <end position="105"/>
    </location>
</feature>
<dbReference type="Pfam" id="PF13248">
    <property type="entry name" value="Zn_ribbon_3"/>
    <property type="match status" value="1"/>
</dbReference>
<feature type="domain" description="Putative zinc-ribbon" evidence="3">
    <location>
        <begin position="15"/>
        <end position="39"/>
    </location>
</feature>
<feature type="region of interest" description="Disordered" evidence="1">
    <location>
        <begin position="42"/>
        <end position="107"/>
    </location>
</feature>
<keyword evidence="2" id="KW-0812">Transmembrane</keyword>
<dbReference type="Pfam" id="PF20214">
    <property type="entry name" value="DUF6574"/>
    <property type="match status" value="1"/>
</dbReference>
<dbReference type="InterPro" id="IPR046481">
    <property type="entry name" value="DUF6574"/>
</dbReference>
<organism evidence="4 5">
    <name type="scientific">Lactobacillus crispatus</name>
    <dbReference type="NCBI Taxonomy" id="47770"/>
    <lineage>
        <taxon>Bacteria</taxon>
        <taxon>Bacillati</taxon>
        <taxon>Bacillota</taxon>
        <taxon>Bacilli</taxon>
        <taxon>Lactobacillales</taxon>
        <taxon>Lactobacillaceae</taxon>
        <taxon>Lactobacillus</taxon>
    </lineage>
</organism>
<evidence type="ECO:0000256" key="1">
    <source>
        <dbReference type="SAM" id="MobiDB-lite"/>
    </source>
</evidence>
<dbReference type="Proteomes" id="UP000324504">
    <property type="component" value="Unassembled WGS sequence"/>
</dbReference>
<reference evidence="4 5" key="1">
    <citation type="submission" date="2019-09" db="EMBL/GenBank/DDBJ databases">
        <title>Comparative analysis of L. crispatus genomes revealed niche specific adaptation to different host and body sites.</title>
        <authorList>
            <person name="Pan M."/>
            <person name="Hidalgo-Cantabrana C."/>
            <person name="Barrangou R."/>
        </authorList>
    </citation>
    <scope>NUCLEOTIDE SEQUENCE [LARGE SCALE GENOMIC DNA]</scope>
    <source>
        <strain evidence="4 5">NCK2488</strain>
    </source>
</reference>
<keyword evidence="2" id="KW-0472">Membrane</keyword>
<evidence type="ECO:0000259" key="3">
    <source>
        <dbReference type="Pfam" id="PF13248"/>
    </source>
</evidence>